<dbReference type="GO" id="GO:0007165">
    <property type="term" value="P:signal transduction"/>
    <property type="evidence" value="ECO:0007669"/>
    <property type="project" value="TreeGrafter"/>
</dbReference>
<comment type="catalytic activity">
    <reaction evidence="6">
        <text>a fatty acyl-[ACP] + S-adenosyl-L-methionine = an N-acyl-L-homoserine lactone + S-methyl-5'-thioadenosine + holo-[ACP] + H(+)</text>
        <dbReference type="Rhea" id="RHEA:10096"/>
        <dbReference type="Rhea" id="RHEA-COMP:9685"/>
        <dbReference type="Rhea" id="RHEA-COMP:14125"/>
        <dbReference type="ChEBI" id="CHEBI:15378"/>
        <dbReference type="ChEBI" id="CHEBI:17509"/>
        <dbReference type="ChEBI" id="CHEBI:55474"/>
        <dbReference type="ChEBI" id="CHEBI:59789"/>
        <dbReference type="ChEBI" id="CHEBI:64479"/>
        <dbReference type="ChEBI" id="CHEBI:138651"/>
        <dbReference type="EC" id="2.3.1.184"/>
    </reaction>
</comment>
<keyword evidence="2 6" id="KW-0808">Transferase</keyword>
<sequence>MLHVFTPHAGPDLANEVLRAMFAARKSVFVDLLKWDVPVLAGRYEIDRFDNGHAAYLVLADAHGAHLASVRLLPTTRPHILDSFYADLCDQALPHGTDVFEITRFCLDRRLRAAPRREARDTLVMALAQYALENGIAAYSAVAPTGWARQIVAFGWHAAMLGRPAAIGGEELAALRIDIAPETPHLLAAAGIRPAGEHSRTRCAAA</sequence>
<evidence type="ECO:0000313" key="7">
    <source>
        <dbReference type="EMBL" id="GGC05019.1"/>
    </source>
</evidence>
<dbReference type="EMBL" id="BMHK01000015">
    <property type="protein sequence ID" value="GGC05019.1"/>
    <property type="molecule type" value="Genomic_DNA"/>
</dbReference>
<evidence type="ECO:0000256" key="3">
    <source>
        <dbReference type="ARBA" id="ARBA00022691"/>
    </source>
</evidence>
<dbReference type="PROSITE" id="PS51187">
    <property type="entry name" value="AUTOINDUCER_SYNTH_2"/>
    <property type="match status" value="1"/>
</dbReference>
<reference evidence="7" key="1">
    <citation type="journal article" date="2014" name="Int. J. Syst. Evol. Microbiol.">
        <title>Complete genome sequence of Corynebacterium casei LMG S-19264T (=DSM 44701T), isolated from a smear-ripened cheese.</title>
        <authorList>
            <consortium name="US DOE Joint Genome Institute (JGI-PGF)"/>
            <person name="Walter F."/>
            <person name="Albersmeier A."/>
            <person name="Kalinowski J."/>
            <person name="Ruckert C."/>
        </authorList>
    </citation>
    <scope>NUCLEOTIDE SEQUENCE</scope>
    <source>
        <strain evidence="7">CGMCC 1.15095</strain>
    </source>
</reference>
<dbReference type="InterPro" id="IPR001690">
    <property type="entry name" value="Autoind_synthase"/>
</dbReference>
<name>A0A916TTI9_9SPHN</name>
<protein>
    <recommendedName>
        <fullName evidence="6">Acyl-homoserine-lactone synthase</fullName>
        <ecNumber evidence="6">2.3.1.184</ecNumber>
    </recommendedName>
    <alternativeName>
        <fullName evidence="6">Autoinducer synthesis protein</fullName>
    </alternativeName>
</protein>
<dbReference type="PANTHER" id="PTHR39322:SF1">
    <property type="entry name" value="ISOVALERYL-HOMOSERINE LACTONE SYNTHASE"/>
    <property type="match status" value="1"/>
</dbReference>
<dbReference type="GO" id="GO:0061579">
    <property type="term" value="F:N-acyl homoserine lactone synthase activity"/>
    <property type="evidence" value="ECO:0007669"/>
    <property type="project" value="UniProtKB-UniRule"/>
</dbReference>
<evidence type="ECO:0000256" key="5">
    <source>
        <dbReference type="PROSITE-ProRule" id="PRU00533"/>
    </source>
</evidence>
<evidence type="ECO:0000256" key="2">
    <source>
        <dbReference type="ARBA" id="ARBA00022679"/>
    </source>
</evidence>
<reference evidence="7" key="2">
    <citation type="submission" date="2020-09" db="EMBL/GenBank/DDBJ databases">
        <authorList>
            <person name="Sun Q."/>
            <person name="Zhou Y."/>
        </authorList>
    </citation>
    <scope>NUCLEOTIDE SEQUENCE</scope>
    <source>
        <strain evidence="7">CGMCC 1.15095</strain>
    </source>
</reference>
<comment type="caution">
    <text evidence="7">The sequence shown here is derived from an EMBL/GenBank/DDBJ whole genome shotgun (WGS) entry which is preliminary data.</text>
</comment>
<dbReference type="PRINTS" id="PR01549">
    <property type="entry name" value="AUTOINDCRSYN"/>
</dbReference>
<dbReference type="PANTHER" id="PTHR39322">
    <property type="entry name" value="ACYL-HOMOSERINE-LACTONE SYNTHASE"/>
    <property type="match status" value="1"/>
</dbReference>
<keyword evidence="4 5" id="KW-0071">Autoinducer synthesis</keyword>
<dbReference type="EC" id="2.3.1.184" evidence="6"/>
<dbReference type="Pfam" id="PF00765">
    <property type="entry name" value="Autoind_synth"/>
    <property type="match status" value="1"/>
</dbReference>
<keyword evidence="1 5" id="KW-0673">Quorum sensing</keyword>
<evidence type="ECO:0000256" key="6">
    <source>
        <dbReference type="RuleBase" id="RU361135"/>
    </source>
</evidence>
<evidence type="ECO:0000313" key="8">
    <source>
        <dbReference type="Proteomes" id="UP000608154"/>
    </source>
</evidence>
<organism evidence="7 8">
    <name type="scientific">Novosphingobium endophyticum</name>
    <dbReference type="NCBI Taxonomy" id="1955250"/>
    <lineage>
        <taxon>Bacteria</taxon>
        <taxon>Pseudomonadati</taxon>
        <taxon>Pseudomonadota</taxon>
        <taxon>Alphaproteobacteria</taxon>
        <taxon>Sphingomonadales</taxon>
        <taxon>Sphingomonadaceae</taxon>
        <taxon>Novosphingobium</taxon>
    </lineage>
</organism>
<dbReference type="InterPro" id="IPR016181">
    <property type="entry name" value="Acyl_CoA_acyltransferase"/>
</dbReference>
<dbReference type="AlphaFoldDB" id="A0A916TTI9"/>
<dbReference type="Gene3D" id="3.40.630.30">
    <property type="match status" value="1"/>
</dbReference>
<keyword evidence="3 6" id="KW-0949">S-adenosyl-L-methionine</keyword>
<gene>
    <name evidence="7" type="ORF">GCM10011494_24470</name>
</gene>
<dbReference type="SUPFAM" id="SSF55729">
    <property type="entry name" value="Acyl-CoA N-acyltransferases (Nat)"/>
    <property type="match status" value="1"/>
</dbReference>
<keyword evidence="8" id="KW-1185">Reference proteome</keyword>
<dbReference type="Proteomes" id="UP000608154">
    <property type="component" value="Unassembled WGS sequence"/>
</dbReference>
<evidence type="ECO:0000256" key="4">
    <source>
        <dbReference type="ARBA" id="ARBA00022929"/>
    </source>
</evidence>
<dbReference type="RefSeq" id="WP_188771825.1">
    <property type="nucleotide sequence ID" value="NZ_BMHK01000015.1"/>
</dbReference>
<dbReference type="GO" id="GO:0009372">
    <property type="term" value="P:quorum sensing"/>
    <property type="evidence" value="ECO:0007669"/>
    <property type="project" value="UniProtKB-UniRule"/>
</dbReference>
<evidence type="ECO:0000256" key="1">
    <source>
        <dbReference type="ARBA" id="ARBA00022654"/>
    </source>
</evidence>
<proteinExistence type="inferred from homology"/>
<comment type="similarity">
    <text evidence="5 6">Belongs to the autoinducer synthase family.</text>
</comment>
<accession>A0A916TTI9</accession>